<evidence type="ECO:0000313" key="1">
    <source>
        <dbReference type="EMBL" id="MCC8362395.1"/>
    </source>
</evidence>
<name>A0ABS8JFS7_9GAMM</name>
<dbReference type="RefSeq" id="WP_230525998.1">
    <property type="nucleotide sequence ID" value="NZ_JAJGAK010000001.1"/>
</dbReference>
<gene>
    <name evidence="1" type="ORF">LK996_04830</name>
</gene>
<dbReference type="Proteomes" id="UP001165293">
    <property type="component" value="Unassembled WGS sequence"/>
</dbReference>
<protein>
    <submittedName>
        <fullName evidence="1">Uncharacterized protein</fullName>
    </submittedName>
</protein>
<proteinExistence type="predicted"/>
<comment type="caution">
    <text evidence="1">The sequence shown here is derived from an EMBL/GenBank/DDBJ whole genome shotgun (WGS) entry which is preliminary data.</text>
</comment>
<keyword evidence="2" id="KW-1185">Reference proteome</keyword>
<accession>A0ABS8JFS7</accession>
<sequence>MKGFRVDWMFPGESDFLAAEVRFKGELFCRVRCERADLMLEVDFLQGIRSPMAGLPLAEFVQLIEAVGDEVRDLRRGICIPVSAYPICLRGMLHAVNDG</sequence>
<dbReference type="EMBL" id="JAJGAK010000001">
    <property type="protein sequence ID" value="MCC8362395.1"/>
    <property type="molecule type" value="Genomic_DNA"/>
</dbReference>
<evidence type="ECO:0000313" key="2">
    <source>
        <dbReference type="Proteomes" id="UP001165293"/>
    </source>
</evidence>
<reference evidence="1" key="1">
    <citation type="submission" date="2021-10" db="EMBL/GenBank/DDBJ databases">
        <authorList>
            <person name="Lyu M."/>
            <person name="Wang X."/>
            <person name="Meng X."/>
            <person name="Xu K."/>
        </authorList>
    </citation>
    <scope>NUCLEOTIDE SEQUENCE</scope>
    <source>
        <strain evidence="1">A6</strain>
    </source>
</reference>
<organism evidence="1 2">
    <name type="scientific">Noviluteimonas lactosilytica</name>
    <dbReference type="NCBI Taxonomy" id="2888523"/>
    <lineage>
        <taxon>Bacteria</taxon>
        <taxon>Pseudomonadati</taxon>
        <taxon>Pseudomonadota</taxon>
        <taxon>Gammaproteobacteria</taxon>
        <taxon>Lysobacterales</taxon>
        <taxon>Lysobacteraceae</taxon>
        <taxon>Noviluteimonas</taxon>
    </lineage>
</organism>